<gene>
    <name evidence="2" type="ORF">CPLU01_10227</name>
</gene>
<dbReference type="AlphaFoldDB" id="A0A8H6N9U3"/>
<comment type="caution">
    <text evidence="2">The sequence shown here is derived from an EMBL/GenBank/DDBJ whole genome shotgun (WGS) entry which is preliminary data.</text>
</comment>
<evidence type="ECO:0000313" key="2">
    <source>
        <dbReference type="EMBL" id="KAF6825514.1"/>
    </source>
</evidence>
<proteinExistence type="predicted"/>
<accession>A0A8H6N9U3</accession>
<evidence type="ECO:0000256" key="1">
    <source>
        <dbReference type="SAM" id="MobiDB-lite"/>
    </source>
</evidence>
<sequence length="84" mass="8806">MAAPLAQNNHGRRVSKHDYPDGGWTRSEKAAPIASEALETSRDLHLFKTAAVGVGGRGAVTAALKIVQSKLASVRTDAAVVLEL</sequence>
<evidence type="ECO:0000313" key="3">
    <source>
        <dbReference type="Proteomes" id="UP000654918"/>
    </source>
</evidence>
<protein>
    <submittedName>
        <fullName evidence="2">Uncharacterized protein</fullName>
    </submittedName>
</protein>
<dbReference type="EMBL" id="WIGO01000172">
    <property type="protein sequence ID" value="KAF6825514.1"/>
    <property type="molecule type" value="Genomic_DNA"/>
</dbReference>
<dbReference type="Proteomes" id="UP000654918">
    <property type="component" value="Unassembled WGS sequence"/>
</dbReference>
<name>A0A8H6N9U3_9PEZI</name>
<keyword evidence="3" id="KW-1185">Reference proteome</keyword>
<feature type="region of interest" description="Disordered" evidence="1">
    <location>
        <begin position="1"/>
        <end position="26"/>
    </location>
</feature>
<organism evidence="2 3">
    <name type="scientific">Colletotrichum plurivorum</name>
    <dbReference type="NCBI Taxonomy" id="2175906"/>
    <lineage>
        <taxon>Eukaryota</taxon>
        <taxon>Fungi</taxon>
        <taxon>Dikarya</taxon>
        <taxon>Ascomycota</taxon>
        <taxon>Pezizomycotina</taxon>
        <taxon>Sordariomycetes</taxon>
        <taxon>Hypocreomycetidae</taxon>
        <taxon>Glomerellales</taxon>
        <taxon>Glomerellaceae</taxon>
        <taxon>Colletotrichum</taxon>
        <taxon>Colletotrichum orchidearum species complex</taxon>
    </lineage>
</organism>
<reference evidence="2" key="1">
    <citation type="journal article" date="2020" name="Phytopathology">
        <title>Genome Sequence Resources of Colletotrichum truncatum, C. plurivorum, C. musicola, and C. sojae: Four Species Pathogenic to Soybean (Glycine max).</title>
        <authorList>
            <person name="Rogerio F."/>
            <person name="Boufleur T.R."/>
            <person name="Ciampi-Guillardi M."/>
            <person name="Sukno S.A."/>
            <person name="Thon M.R."/>
            <person name="Massola Junior N.S."/>
            <person name="Baroncelli R."/>
        </authorList>
    </citation>
    <scope>NUCLEOTIDE SEQUENCE</scope>
    <source>
        <strain evidence="2">LFN00145</strain>
    </source>
</reference>